<dbReference type="Gene3D" id="3.30.420.10">
    <property type="entry name" value="Ribonuclease H-like superfamily/Ribonuclease H"/>
    <property type="match status" value="1"/>
</dbReference>
<evidence type="ECO:0000313" key="3">
    <source>
        <dbReference type="Proteomes" id="UP000031668"/>
    </source>
</evidence>
<dbReference type="Proteomes" id="UP000031668">
    <property type="component" value="Unassembled WGS sequence"/>
</dbReference>
<name>A0A0C2MA18_THEKT</name>
<protein>
    <recommendedName>
        <fullName evidence="1">Tc1-like transposase DDE domain-containing protein</fullName>
    </recommendedName>
</protein>
<organism evidence="2 3">
    <name type="scientific">Thelohanellus kitauei</name>
    <name type="common">Myxosporean</name>
    <dbReference type="NCBI Taxonomy" id="669202"/>
    <lineage>
        <taxon>Eukaryota</taxon>
        <taxon>Metazoa</taxon>
        <taxon>Cnidaria</taxon>
        <taxon>Myxozoa</taxon>
        <taxon>Myxosporea</taxon>
        <taxon>Bivalvulida</taxon>
        <taxon>Platysporina</taxon>
        <taxon>Myxobolidae</taxon>
        <taxon>Thelohanellus</taxon>
    </lineage>
</organism>
<keyword evidence="3" id="KW-1185">Reference proteome</keyword>
<dbReference type="PANTHER" id="PTHR46564:SF1">
    <property type="entry name" value="TRANSPOSASE"/>
    <property type="match status" value="1"/>
</dbReference>
<dbReference type="OrthoDB" id="5980266at2759"/>
<dbReference type="InterPro" id="IPR038717">
    <property type="entry name" value="Tc1-like_DDE_dom"/>
</dbReference>
<dbReference type="InterPro" id="IPR036397">
    <property type="entry name" value="RNaseH_sf"/>
</dbReference>
<dbReference type="AlphaFoldDB" id="A0A0C2MA18"/>
<dbReference type="EMBL" id="JWZT01005375">
    <property type="protein sequence ID" value="KII61164.1"/>
    <property type="molecule type" value="Genomic_DNA"/>
</dbReference>
<evidence type="ECO:0000313" key="2">
    <source>
        <dbReference type="EMBL" id="KII61164.1"/>
    </source>
</evidence>
<dbReference type="GO" id="GO:0003676">
    <property type="term" value="F:nucleic acid binding"/>
    <property type="evidence" value="ECO:0007669"/>
    <property type="project" value="InterPro"/>
</dbReference>
<evidence type="ECO:0000259" key="1">
    <source>
        <dbReference type="Pfam" id="PF13358"/>
    </source>
</evidence>
<sequence length="115" mass="12715">MINDIPDESLIFIDEAGINLHLKTNYGYAPTGMTQTLNEPANCGQNISCLVAISISGVVSFCIEDGAINGNIFTNFLENQIFTSIARSSVIIMDNARIHKVREIQTLFSRHNVRL</sequence>
<dbReference type="PANTHER" id="PTHR46564">
    <property type="entry name" value="TRANSPOSASE"/>
    <property type="match status" value="1"/>
</dbReference>
<gene>
    <name evidence="2" type="ORF">RF11_16447</name>
</gene>
<dbReference type="Pfam" id="PF13358">
    <property type="entry name" value="DDE_3"/>
    <property type="match status" value="1"/>
</dbReference>
<proteinExistence type="predicted"/>
<accession>A0A0C2MA18</accession>
<comment type="caution">
    <text evidence="2">The sequence shown here is derived from an EMBL/GenBank/DDBJ whole genome shotgun (WGS) entry which is preliminary data.</text>
</comment>
<feature type="domain" description="Tc1-like transposase DDE" evidence="1">
    <location>
        <begin position="10"/>
        <end position="113"/>
    </location>
</feature>
<reference evidence="2 3" key="1">
    <citation type="journal article" date="2014" name="Genome Biol. Evol.">
        <title>The genome of the myxosporean Thelohanellus kitauei shows adaptations to nutrient acquisition within its fish host.</title>
        <authorList>
            <person name="Yang Y."/>
            <person name="Xiong J."/>
            <person name="Zhou Z."/>
            <person name="Huo F."/>
            <person name="Miao W."/>
            <person name="Ran C."/>
            <person name="Liu Y."/>
            <person name="Zhang J."/>
            <person name="Feng J."/>
            <person name="Wang M."/>
            <person name="Wang M."/>
            <person name="Wang L."/>
            <person name="Yao B."/>
        </authorList>
    </citation>
    <scope>NUCLEOTIDE SEQUENCE [LARGE SCALE GENOMIC DNA]</scope>
    <source>
        <strain evidence="2">Wuqing</strain>
    </source>
</reference>